<comment type="caution">
    <text evidence="2">The sequence shown here is derived from an EMBL/GenBank/DDBJ whole genome shotgun (WGS) entry which is preliminary data.</text>
</comment>
<dbReference type="PANTHER" id="PTHR34351:SF2">
    <property type="entry name" value="DUF58 DOMAIN-CONTAINING PROTEIN"/>
    <property type="match status" value="1"/>
</dbReference>
<protein>
    <submittedName>
        <fullName evidence="2">DUF58 domain-containing protein</fullName>
    </submittedName>
</protein>
<keyword evidence="1" id="KW-0472">Membrane</keyword>
<gene>
    <name evidence="2" type="ORF">DX130_14600</name>
</gene>
<dbReference type="PANTHER" id="PTHR34351">
    <property type="entry name" value="SLR1927 PROTEIN-RELATED"/>
    <property type="match status" value="1"/>
</dbReference>
<dbReference type="RefSeq" id="WP_116046575.1">
    <property type="nucleotide sequence ID" value="NZ_QUBQ01000002.1"/>
</dbReference>
<keyword evidence="3" id="KW-1185">Reference proteome</keyword>
<feature type="transmembrane region" description="Helical" evidence="1">
    <location>
        <begin position="12"/>
        <end position="31"/>
    </location>
</feature>
<dbReference type="OrthoDB" id="140416at2"/>
<organism evidence="2 3">
    <name type="scientific">Paenibacillus paeoniae</name>
    <dbReference type="NCBI Taxonomy" id="2292705"/>
    <lineage>
        <taxon>Bacteria</taxon>
        <taxon>Bacillati</taxon>
        <taxon>Bacillota</taxon>
        <taxon>Bacilli</taxon>
        <taxon>Bacillales</taxon>
        <taxon>Paenibacillaceae</taxon>
        <taxon>Paenibacillus</taxon>
    </lineage>
</organism>
<name>A0A371PHM5_9BACL</name>
<proteinExistence type="predicted"/>
<sequence>MTSGVRYRTRWAAWTVLVVGLIGAGFAAVIRGGAVEWFMFVLLAGIAALSGWLPLAASRSITLERLVSETELTAGESVQVSLRIERMWRIPMVWIAIEESVRNTSSLGERTVPYTTVIAPMFGKRAALHYSIKELARGVHQFGAVTVTCGDLFGLTAFRKEISLTTEFVVLPSLPLYEEGGLFQPSGQGQSDSSAYAVSARGGGEGTDAYAGLLGKAGLGPDSRPYREGDSLRHLDFRAAARGRGMYTKLYDGDETRTERFVVVDSFKASFKGDSGLFDACISHALLDVQQNVEAGAAVRLYADEWTYHVSGVSGHEQLARMSELKHMLARLTPSEVGSEWPGVADLDEDQTSRDRVLTVYSADWHHAGRWLKLADRVSEWGCTLELYWISRSAVPSYAMRETGRLLEASGMDCYWLHVTQSKEAWTSAGKGEDAYALG</sequence>
<accession>A0A371PHM5</accession>
<keyword evidence="1" id="KW-1133">Transmembrane helix</keyword>
<reference evidence="2 3" key="1">
    <citation type="submission" date="2018-08" db="EMBL/GenBank/DDBJ databases">
        <title>Paenibacillus sp. M4BSY-1, whole genome shotgun sequence.</title>
        <authorList>
            <person name="Tuo L."/>
        </authorList>
    </citation>
    <scope>NUCLEOTIDE SEQUENCE [LARGE SCALE GENOMIC DNA]</scope>
    <source>
        <strain evidence="2 3">M4BSY-1</strain>
    </source>
</reference>
<evidence type="ECO:0000256" key="1">
    <source>
        <dbReference type="SAM" id="Phobius"/>
    </source>
</evidence>
<evidence type="ECO:0000313" key="3">
    <source>
        <dbReference type="Proteomes" id="UP000261905"/>
    </source>
</evidence>
<dbReference type="EMBL" id="QUBQ01000002">
    <property type="protein sequence ID" value="REK74880.1"/>
    <property type="molecule type" value="Genomic_DNA"/>
</dbReference>
<dbReference type="AlphaFoldDB" id="A0A371PHM5"/>
<evidence type="ECO:0000313" key="2">
    <source>
        <dbReference type="EMBL" id="REK74880.1"/>
    </source>
</evidence>
<keyword evidence="1" id="KW-0812">Transmembrane</keyword>
<dbReference type="Proteomes" id="UP000261905">
    <property type="component" value="Unassembled WGS sequence"/>
</dbReference>